<sequence length="409" mass="44254" precursor="true">MRRRASTTVLLWVSLAAASCVSVPEGQRLSSKVEGQHLSQRELRIRLYDFVVRFSSAVETAADEIVARTESHAVRERALLWKTGAVPACESAAFDADPLVGFVDVWTLVAQMGDYFEGDEGAADFGDLVAVARRVAVQLEREVESIGVDLQGAEGAAAMGAAVRSFAGEHPLDAPVFVRPAELPVYDLAERASTDGLLEVAATADERLAEAQDRITIYAASLPRQARWQAELLGEQLLGRPEVAALTGLAKQVPTLVAAERGVILAALSAERAAMVEAADAQRLDTLEFARGEREASIASLDDQRLATLEALSAERVAVLEDIDRQREATLAHLKSEREQTLEWFASERNASIDYASDATARTGERILGRAFLYALALIVVPTLLLVIAIAVVRPKLTVDFSRPPTSRE</sequence>
<keyword evidence="4" id="KW-1185">Reference proteome</keyword>
<reference evidence="3 4" key="1">
    <citation type="submission" date="2019-02" db="EMBL/GenBank/DDBJ databases">
        <title>Deep-cultivation of Planctomycetes and their phenomic and genomic characterization uncovers novel biology.</title>
        <authorList>
            <person name="Wiegand S."/>
            <person name="Jogler M."/>
            <person name="Boedeker C."/>
            <person name="Pinto D."/>
            <person name="Vollmers J."/>
            <person name="Rivas-Marin E."/>
            <person name="Kohn T."/>
            <person name="Peeters S.H."/>
            <person name="Heuer A."/>
            <person name="Rast P."/>
            <person name="Oberbeckmann S."/>
            <person name="Bunk B."/>
            <person name="Jeske O."/>
            <person name="Meyerdierks A."/>
            <person name="Storesund J.E."/>
            <person name="Kallscheuer N."/>
            <person name="Luecker S."/>
            <person name="Lage O.M."/>
            <person name="Pohl T."/>
            <person name="Merkel B.J."/>
            <person name="Hornburger P."/>
            <person name="Mueller R.-W."/>
            <person name="Bruemmer F."/>
            <person name="Labrenz M."/>
            <person name="Spormann A.M."/>
            <person name="Op den Camp H."/>
            <person name="Overmann J."/>
            <person name="Amann R."/>
            <person name="Jetten M.S.M."/>
            <person name="Mascher T."/>
            <person name="Medema M.H."/>
            <person name="Devos D.P."/>
            <person name="Kaster A.-K."/>
            <person name="Ovreas L."/>
            <person name="Rohde M."/>
            <person name="Galperin M.Y."/>
            <person name="Jogler C."/>
        </authorList>
    </citation>
    <scope>NUCLEOTIDE SEQUENCE [LARGE SCALE GENOMIC DNA]</scope>
    <source>
        <strain evidence="3 4">Pla133</strain>
    </source>
</reference>
<keyword evidence="2" id="KW-0732">Signal</keyword>
<evidence type="ECO:0000256" key="1">
    <source>
        <dbReference type="SAM" id="Phobius"/>
    </source>
</evidence>
<keyword evidence="1" id="KW-0812">Transmembrane</keyword>
<organism evidence="3 4">
    <name type="scientific">Engelhardtia mirabilis</name>
    <dbReference type="NCBI Taxonomy" id="2528011"/>
    <lineage>
        <taxon>Bacteria</taxon>
        <taxon>Pseudomonadati</taxon>
        <taxon>Planctomycetota</taxon>
        <taxon>Planctomycetia</taxon>
        <taxon>Planctomycetia incertae sedis</taxon>
        <taxon>Engelhardtia</taxon>
    </lineage>
</organism>
<keyword evidence="1" id="KW-0472">Membrane</keyword>
<proteinExistence type="predicted"/>
<dbReference type="PROSITE" id="PS51257">
    <property type="entry name" value="PROKAR_LIPOPROTEIN"/>
    <property type="match status" value="1"/>
</dbReference>
<dbReference type="Proteomes" id="UP000316921">
    <property type="component" value="Chromosome"/>
</dbReference>
<dbReference type="RefSeq" id="WP_145061658.1">
    <property type="nucleotide sequence ID" value="NZ_CP036287.1"/>
</dbReference>
<feature type="transmembrane region" description="Helical" evidence="1">
    <location>
        <begin position="371"/>
        <end position="393"/>
    </location>
</feature>
<dbReference type="EMBL" id="CP036287">
    <property type="protein sequence ID" value="QDU65241.1"/>
    <property type="molecule type" value="Genomic_DNA"/>
</dbReference>
<accession>A0A518BE44</accession>
<feature type="chain" id="PRO_5022235599" description="Chromosome partition protein Smc" evidence="2">
    <location>
        <begin position="19"/>
        <end position="409"/>
    </location>
</feature>
<feature type="signal peptide" evidence="2">
    <location>
        <begin position="1"/>
        <end position="18"/>
    </location>
</feature>
<evidence type="ECO:0000313" key="3">
    <source>
        <dbReference type="EMBL" id="QDU65241.1"/>
    </source>
</evidence>
<name>A0A518BE44_9BACT</name>
<dbReference type="AlphaFoldDB" id="A0A518BE44"/>
<protein>
    <recommendedName>
        <fullName evidence="5">Chromosome partition protein Smc</fullName>
    </recommendedName>
</protein>
<evidence type="ECO:0008006" key="5">
    <source>
        <dbReference type="Google" id="ProtNLM"/>
    </source>
</evidence>
<evidence type="ECO:0000313" key="4">
    <source>
        <dbReference type="Proteomes" id="UP000316921"/>
    </source>
</evidence>
<dbReference type="KEGG" id="pbap:Pla133_03050"/>
<gene>
    <name evidence="3" type="ORF">Pla133_03050</name>
</gene>
<keyword evidence="1" id="KW-1133">Transmembrane helix</keyword>
<evidence type="ECO:0000256" key="2">
    <source>
        <dbReference type="SAM" id="SignalP"/>
    </source>
</evidence>